<reference evidence="3 4" key="1">
    <citation type="submission" date="2018-07" db="EMBL/GenBank/DDBJ databases">
        <title>Genome sequencing of oomycete isolates from Chile give support for New Zealand origin for Phytophthora kernoviae and make available the first Nothophytophthora sp. genome.</title>
        <authorList>
            <person name="Studholme D.J."/>
            <person name="Sanfuentes E."/>
            <person name="Panda P."/>
            <person name="Hill R."/>
            <person name="Sambles C."/>
            <person name="Grant M."/>
            <person name="Williams N.M."/>
            <person name="Mcdougal R.L."/>
        </authorList>
    </citation>
    <scope>NUCLEOTIDE SEQUENCE [LARGE SCALE GENOMIC DNA]</scope>
    <source>
        <strain evidence="3">Chile7</strain>
    </source>
</reference>
<dbReference type="Pfam" id="PF03358">
    <property type="entry name" value="FMN_red"/>
    <property type="match status" value="1"/>
</dbReference>
<dbReference type="InterPro" id="IPR008254">
    <property type="entry name" value="Flavodoxin/NO_synth"/>
</dbReference>
<dbReference type="Gene3D" id="3.40.50.360">
    <property type="match status" value="1"/>
</dbReference>
<dbReference type="Proteomes" id="UP000284657">
    <property type="component" value="Unassembled WGS sequence"/>
</dbReference>
<evidence type="ECO:0000313" key="4">
    <source>
        <dbReference type="Proteomes" id="UP000284657"/>
    </source>
</evidence>
<comment type="similarity">
    <text evidence="1">Belongs to the WrbA family.</text>
</comment>
<dbReference type="FunFam" id="3.40.50.360:FF:000001">
    <property type="entry name" value="NAD(P)H dehydrogenase (Quinone) FQR1-like"/>
    <property type="match status" value="1"/>
</dbReference>
<name>A0A421FM98_9STRA</name>
<dbReference type="GO" id="GO:0003955">
    <property type="term" value="F:NAD(P)H dehydrogenase (quinone) activity"/>
    <property type="evidence" value="ECO:0007669"/>
    <property type="project" value="InterPro"/>
</dbReference>
<dbReference type="InterPro" id="IPR005025">
    <property type="entry name" value="FMN_Rdtase-like_dom"/>
</dbReference>
<dbReference type="SUPFAM" id="SSF52218">
    <property type="entry name" value="Flavoproteins"/>
    <property type="match status" value="1"/>
</dbReference>
<dbReference type="NCBIfam" id="TIGR01755">
    <property type="entry name" value="flav_wrbA"/>
    <property type="match status" value="1"/>
</dbReference>
<dbReference type="PROSITE" id="PS50902">
    <property type="entry name" value="FLAVODOXIN_LIKE"/>
    <property type="match status" value="1"/>
</dbReference>
<dbReference type="InterPro" id="IPR010089">
    <property type="entry name" value="Flavoprotein_WrbA-like"/>
</dbReference>
<evidence type="ECO:0000313" key="3">
    <source>
        <dbReference type="EMBL" id="RLN47113.1"/>
    </source>
</evidence>
<protein>
    <recommendedName>
        <fullName evidence="2">Flavodoxin-like domain-containing protein</fullName>
    </recommendedName>
</protein>
<dbReference type="PANTHER" id="PTHR30546:SF23">
    <property type="entry name" value="FLAVOPROTEIN-LIKE PROTEIN YCP4-RELATED"/>
    <property type="match status" value="1"/>
</dbReference>
<dbReference type="InterPro" id="IPR029039">
    <property type="entry name" value="Flavoprotein-like_sf"/>
</dbReference>
<dbReference type="AlphaFoldDB" id="A0A421FM98"/>
<gene>
    <name evidence="3" type="ORF">BBJ29_009079</name>
</gene>
<dbReference type="PANTHER" id="PTHR30546">
    <property type="entry name" value="FLAVODOXIN-RELATED PROTEIN WRBA-RELATED"/>
    <property type="match status" value="1"/>
</dbReference>
<organism evidence="3 4">
    <name type="scientific">Phytophthora kernoviae</name>
    <dbReference type="NCBI Taxonomy" id="325452"/>
    <lineage>
        <taxon>Eukaryota</taxon>
        <taxon>Sar</taxon>
        <taxon>Stramenopiles</taxon>
        <taxon>Oomycota</taxon>
        <taxon>Peronosporomycetes</taxon>
        <taxon>Peronosporales</taxon>
        <taxon>Peronosporaceae</taxon>
        <taxon>Phytophthora</taxon>
    </lineage>
</organism>
<evidence type="ECO:0000256" key="1">
    <source>
        <dbReference type="ARBA" id="ARBA00006961"/>
    </source>
</evidence>
<evidence type="ECO:0000259" key="2">
    <source>
        <dbReference type="PROSITE" id="PS50902"/>
    </source>
</evidence>
<dbReference type="EMBL" id="MBAD02002497">
    <property type="protein sequence ID" value="RLN47113.1"/>
    <property type="molecule type" value="Genomic_DNA"/>
</dbReference>
<dbReference type="GO" id="GO:0016020">
    <property type="term" value="C:membrane"/>
    <property type="evidence" value="ECO:0007669"/>
    <property type="project" value="TreeGrafter"/>
</dbReference>
<dbReference type="GO" id="GO:0010181">
    <property type="term" value="F:FMN binding"/>
    <property type="evidence" value="ECO:0007669"/>
    <property type="project" value="InterPro"/>
</dbReference>
<dbReference type="NCBIfam" id="NF002999">
    <property type="entry name" value="PRK03767.1"/>
    <property type="match status" value="1"/>
</dbReference>
<feature type="domain" description="Flavodoxin-like" evidence="2">
    <location>
        <begin position="65"/>
        <end position="252"/>
    </location>
</feature>
<accession>A0A421FM98</accession>
<comment type="caution">
    <text evidence="3">The sequence shown here is derived from an EMBL/GenBank/DDBJ whole genome shotgun (WGS) entry which is preliminary data.</text>
</comment>
<proteinExistence type="inferred from homology"/>
<sequence length="261" mass="27444">MAKIPLIGQAGVTWHRIDIGGLLLAQLSLIMSKVLVILTAGPVHLQAVQYTCKQSQALQSAMTNVAIIYYSTYGHIATLADSVKAGVESVPGVKANVYQVQETLSEEILTKMHAPPKKDYPVATAETLKEADAILFGFPTRFGAFPAQVKALFDSCGGLWAAGALVGKPAGIFFSTGTQGGGQETTAFTALTFLTHQGMTFVPLGYRAPELFNMDEIHGGSPWGAGTLANGDGSRQPSKLELTVATTQGKSFAAIAKKLSA</sequence>